<comment type="caution">
    <text evidence="1">The sequence shown here is derived from an EMBL/GenBank/DDBJ whole genome shotgun (WGS) entry which is preliminary data.</text>
</comment>
<name>A0A6L3JYU5_9BACE</name>
<evidence type="ECO:0000313" key="1">
    <source>
        <dbReference type="EMBL" id="KAA5417578.1"/>
    </source>
</evidence>
<evidence type="ECO:0000313" key="2">
    <source>
        <dbReference type="Proteomes" id="UP000482653"/>
    </source>
</evidence>
<dbReference type="EMBL" id="VVYX01000018">
    <property type="protein sequence ID" value="KAA5417578.1"/>
    <property type="molecule type" value="Genomic_DNA"/>
</dbReference>
<dbReference type="RefSeq" id="WP_149947347.1">
    <property type="nucleotide sequence ID" value="NZ_JBBNMF010000001.1"/>
</dbReference>
<dbReference type="Proteomes" id="UP000482653">
    <property type="component" value="Unassembled WGS sequence"/>
</dbReference>
<gene>
    <name evidence="1" type="ORF">F2Y87_15800</name>
</gene>
<reference evidence="1 2" key="1">
    <citation type="journal article" date="2019" name="Nat. Med.">
        <title>A library of human gut bacterial isolates paired with longitudinal multiomics data enables mechanistic microbiome research.</title>
        <authorList>
            <person name="Poyet M."/>
            <person name="Groussin M."/>
            <person name="Gibbons S.M."/>
            <person name="Avila-Pacheco J."/>
            <person name="Jiang X."/>
            <person name="Kearney S.M."/>
            <person name="Perrotta A.R."/>
            <person name="Berdy B."/>
            <person name="Zhao S."/>
            <person name="Lieberman T.D."/>
            <person name="Swanson P.K."/>
            <person name="Smith M."/>
            <person name="Roesemann S."/>
            <person name="Alexander J.E."/>
            <person name="Rich S.A."/>
            <person name="Livny J."/>
            <person name="Vlamakis H."/>
            <person name="Clish C."/>
            <person name="Bullock K."/>
            <person name="Deik A."/>
            <person name="Scott J."/>
            <person name="Pierce K.A."/>
            <person name="Xavier R.J."/>
            <person name="Alm E.J."/>
        </authorList>
    </citation>
    <scope>NUCLEOTIDE SEQUENCE [LARGE SCALE GENOMIC DNA]</scope>
    <source>
        <strain evidence="1 2">BIOML-A8</strain>
    </source>
</reference>
<organism evidence="1 2">
    <name type="scientific">Bacteroides cellulosilyticus</name>
    <dbReference type="NCBI Taxonomy" id="246787"/>
    <lineage>
        <taxon>Bacteria</taxon>
        <taxon>Pseudomonadati</taxon>
        <taxon>Bacteroidota</taxon>
        <taxon>Bacteroidia</taxon>
        <taxon>Bacteroidales</taxon>
        <taxon>Bacteroidaceae</taxon>
        <taxon>Bacteroides</taxon>
    </lineage>
</organism>
<proteinExistence type="predicted"/>
<accession>A0A6L3JYU5</accession>
<dbReference type="AlphaFoldDB" id="A0A6L3JYU5"/>
<protein>
    <submittedName>
        <fullName evidence="1">Uncharacterized protein</fullName>
    </submittedName>
</protein>
<sequence>MAVIAKELTSFTEAKHSIDEITILKEKLKNKGIEISKRLFIYYLLEQYFFNEVNTIDFCNKFYDWYDLGTYRDNIKPNEQKWFDELSTLTGRYSEFKEDHNIDPKAFTSGTEIKKKVKEVLRNLQLSTNVDS</sequence>